<reference evidence="1 2" key="1">
    <citation type="submission" date="2023-09" db="EMBL/GenBank/DDBJ databases">
        <authorList>
            <person name="Wang M."/>
        </authorList>
    </citation>
    <scope>NUCLEOTIDE SEQUENCE [LARGE SCALE GENOMIC DNA]</scope>
    <source>
        <strain evidence="1">GT-2023</strain>
        <tissue evidence="1">Liver</tissue>
    </source>
</reference>
<protein>
    <submittedName>
        <fullName evidence="1">Uncharacterized protein</fullName>
    </submittedName>
</protein>
<name>A0ABR3MHB8_9TELE</name>
<gene>
    <name evidence="1" type="ORF">QQF64_006138</name>
</gene>
<evidence type="ECO:0000313" key="2">
    <source>
        <dbReference type="Proteomes" id="UP001558613"/>
    </source>
</evidence>
<dbReference type="EMBL" id="JAYMGO010000013">
    <property type="protein sequence ID" value="KAL1263399.1"/>
    <property type="molecule type" value="Genomic_DNA"/>
</dbReference>
<dbReference type="Proteomes" id="UP001558613">
    <property type="component" value="Unassembled WGS sequence"/>
</dbReference>
<accession>A0ABR3MHB8</accession>
<organism evidence="1 2">
    <name type="scientific">Cirrhinus molitorella</name>
    <name type="common">mud carp</name>
    <dbReference type="NCBI Taxonomy" id="172907"/>
    <lineage>
        <taxon>Eukaryota</taxon>
        <taxon>Metazoa</taxon>
        <taxon>Chordata</taxon>
        <taxon>Craniata</taxon>
        <taxon>Vertebrata</taxon>
        <taxon>Euteleostomi</taxon>
        <taxon>Actinopterygii</taxon>
        <taxon>Neopterygii</taxon>
        <taxon>Teleostei</taxon>
        <taxon>Ostariophysi</taxon>
        <taxon>Cypriniformes</taxon>
        <taxon>Cyprinidae</taxon>
        <taxon>Labeoninae</taxon>
        <taxon>Labeonini</taxon>
        <taxon>Cirrhinus</taxon>
    </lineage>
</organism>
<evidence type="ECO:0000313" key="1">
    <source>
        <dbReference type="EMBL" id="KAL1263399.1"/>
    </source>
</evidence>
<proteinExistence type="predicted"/>
<comment type="caution">
    <text evidence="1">The sequence shown here is derived from an EMBL/GenBank/DDBJ whole genome shotgun (WGS) entry which is preliminary data.</text>
</comment>
<sequence>MRVHGKKNLSLRNIRALLNLTDRYADTLPQAVTAVVTARVPTATYCSFPNHMAQQQQHSCAHASSLIWRSLRVRGCTLPREAVETCSCDVKKRHLVGSRWLAWGAVRVFRESPRGLPLYSESMKIKAQRKMKSQTSSPGFVRLSYWWAGVKVQQPPIETLKLNSLPIVHLQKRGGMRERSFLLDLTRTESRGINYA</sequence>
<keyword evidence="2" id="KW-1185">Reference proteome</keyword>